<gene>
    <name evidence="1" type="ORF">AJ79_02579</name>
</gene>
<sequence length="233" mass="26603">MTSPTLQLRTNLNLIKADRASGGNRVFSDIFRQGHYRPERTISVAITKYPELKMLNKEKVGIDFGDYTLHVEDGVPEVVQIGAYDRNGEFLIGSHGFKENDKTPRDDPSRIPLNEMTWQLFAHTARQNAGKLKVMVVQNVQNKGTWEIVRKEYAPKNPPLSRRAIWKHDPNDATTTPNWFNTYLGSDNIAGKIFTLKNHHRILGNKKFTKILLTYPSQVKDSSNQLTMVVLLE</sequence>
<organism evidence="1 2">
    <name type="scientific">Helicocarpus griseus UAMH5409</name>
    <dbReference type="NCBI Taxonomy" id="1447875"/>
    <lineage>
        <taxon>Eukaryota</taxon>
        <taxon>Fungi</taxon>
        <taxon>Dikarya</taxon>
        <taxon>Ascomycota</taxon>
        <taxon>Pezizomycotina</taxon>
        <taxon>Eurotiomycetes</taxon>
        <taxon>Eurotiomycetidae</taxon>
        <taxon>Onygenales</taxon>
        <taxon>Ajellomycetaceae</taxon>
        <taxon>Helicocarpus</taxon>
    </lineage>
</organism>
<dbReference type="STRING" id="1447875.A0A2B7XTW8"/>
<proteinExistence type="predicted"/>
<dbReference type="OrthoDB" id="5337308at2759"/>
<protein>
    <submittedName>
        <fullName evidence="1">Uncharacterized protein</fullName>
    </submittedName>
</protein>
<keyword evidence="2" id="KW-1185">Reference proteome</keyword>
<dbReference type="AlphaFoldDB" id="A0A2B7XTW8"/>
<name>A0A2B7XTW8_9EURO</name>
<evidence type="ECO:0000313" key="2">
    <source>
        <dbReference type="Proteomes" id="UP000223968"/>
    </source>
</evidence>
<evidence type="ECO:0000313" key="1">
    <source>
        <dbReference type="EMBL" id="PGH15214.1"/>
    </source>
</evidence>
<reference evidence="1 2" key="1">
    <citation type="submission" date="2017-10" db="EMBL/GenBank/DDBJ databases">
        <title>Comparative genomics in systemic dimorphic fungi from Ajellomycetaceae.</title>
        <authorList>
            <person name="Munoz J.F."/>
            <person name="Mcewen J.G."/>
            <person name="Clay O.K."/>
            <person name="Cuomo C.A."/>
        </authorList>
    </citation>
    <scope>NUCLEOTIDE SEQUENCE [LARGE SCALE GENOMIC DNA]</scope>
    <source>
        <strain evidence="1 2">UAMH5409</strain>
    </source>
</reference>
<dbReference type="EMBL" id="PDNB01000027">
    <property type="protein sequence ID" value="PGH15214.1"/>
    <property type="molecule type" value="Genomic_DNA"/>
</dbReference>
<accession>A0A2B7XTW8</accession>
<dbReference type="Proteomes" id="UP000223968">
    <property type="component" value="Unassembled WGS sequence"/>
</dbReference>
<comment type="caution">
    <text evidence="1">The sequence shown here is derived from an EMBL/GenBank/DDBJ whole genome shotgun (WGS) entry which is preliminary data.</text>
</comment>